<dbReference type="PANTHER" id="PTHR47976">
    <property type="entry name" value="G-TYPE LECTIN S-RECEPTOR-LIKE SERINE/THREONINE-PROTEIN KINASE SD2-5"/>
    <property type="match status" value="1"/>
</dbReference>
<dbReference type="Pfam" id="PF00069">
    <property type="entry name" value="Pkinase"/>
    <property type="match status" value="1"/>
</dbReference>
<evidence type="ECO:0000256" key="9">
    <source>
        <dbReference type="ARBA" id="ARBA00022741"/>
    </source>
</evidence>
<feature type="region of interest" description="Disordered" evidence="21">
    <location>
        <begin position="773"/>
        <end position="797"/>
    </location>
</feature>
<evidence type="ECO:0000259" key="23">
    <source>
        <dbReference type="PROSITE" id="PS50011"/>
    </source>
</evidence>
<dbReference type="EMBL" id="HG739100">
    <property type="protein sequence ID" value="CDP05434.1"/>
    <property type="molecule type" value="Genomic_DNA"/>
</dbReference>
<dbReference type="STRING" id="49390.A0A068UB50"/>
<dbReference type="SMART" id="SM00220">
    <property type="entry name" value="S_TKc"/>
    <property type="match status" value="1"/>
</dbReference>
<dbReference type="InterPro" id="IPR024171">
    <property type="entry name" value="SRK-like_kinase"/>
</dbReference>
<evidence type="ECO:0000256" key="3">
    <source>
        <dbReference type="ARBA" id="ARBA00022536"/>
    </source>
</evidence>
<dbReference type="SMART" id="SM00108">
    <property type="entry name" value="B_lectin"/>
    <property type="match status" value="1"/>
</dbReference>
<dbReference type="SUPFAM" id="SSF51110">
    <property type="entry name" value="alpha-D-mannose-specific plant lectins"/>
    <property type="match status" value="1"/>
</dbReference>
<organism evidence="25 26">
    <name type="scientific">Coffea canephora</name>
    <name type="common">Robusta coffee</name>
    <dbReference type="NCBI Taxonomy" id="49390"/>
    <lineage>
        <taxon>Eukaryota</taxon>
        <taxon>Viridiplantae</taxon>
        <taxon>Streptophyta</taxon>
        <taxon>Embryophyta</taxon>
        <taxon>Tracheophyta</taxon>
        <taxon>Spermatophyta</taxon>
        <taxon>Magnoliopsida</taxon>
        <taxon>eudicotyledons</taxon>
        <taxon>Gunneridae</taxon>
        <taxon>Pentapetalae</taxon>
        <taxon>asterids</taxon>
        <taxon>lamiids</taxon>
        <taxon>Gentianales</taxon>
        <taxon>Rubiaceae</taxon>
        <taxon>Ixoroideae</taxon>
        <taxon>Gardenieae complex</taxon>
        <taxon>Bertiereae - Coffeeae clade</taxon>
        <taxon>Coffeeae</taxon>
        <taxon>Coffea</taxon>
    </lineage>
</organism>
<evidence type="ECO:0000256" key="16">
    <source>
        <dbReference type="ARBA" id="ARBA00023180"/>
    </source>
</evidence>
<feature type="transmembrane region" description="Helical" evidence="22">
    <location>
        <begin position="405"/>
        <end position="427"/>
    </location>
</feature>
<dbReference type="FunFam" id="1.10.510.10:FF:000248">
    <property type="entry name" value="S-receptor-like kinase 5"/>
    <property type="match status" value="1"/>
</dbReference>
<dbReference type="Gene3D" id="2.90.10.10">
    <property type="entry name" value="Bulb-type lectin domain"/>
    <property type="match status" value="1"/>
</dbReference>
<evidence type="ECO:0000256" key="15">
    <source>
        <dbReference type="ARBA" id="ARBA00023170"/>
    </source>
</evidence>
<keyword evidence="14" id="KW-1015">Disulfide bond</keyword>
<dbReference type="AlphaFoldDB" id="A0A068UB50"/>
<dbReference type="InterPro" id="IPR051343">
    <property type="entry name" value="G-type_lectin_kinases/EP1-like"/>
</dbReference>
<dbReference type="GO" id="GO:0005524">
    <property type="term" value="F:ATP binding"/>
    <property type="evidence" value="ECO:0007669"/>
    <property type="project" value="UniProtKB-UniRule"/>
</dbReference>
<keyword evidence="15" id="KW-0675">Receptor</keyword>
<evidence type="ECO:0000259" key="24">
    <source>
        <dbReference type="PROSITE" id="PS50927"/>
    </source>
</evidence>
<keyword evidence="9 19" id="KW-0547">Nucleotide-binding</keyword>
<protein>
    <recommendedName>
        <fullName evidence="19">Receptor-like serine/threonine-protein kinase</fullName>
        <ecNumber evidence="19">2.7.11.1</ecNumber>
    </recommendedName>
</protein>
<keyword evidence="8" id="KW-0430">Lectin</keyword>
<dbReference type="GO" id="GO:0004674">
    <property type="term" value="F:protein serine/threonine kinase activity"/>
    <property type="evidence" value="ECO:0007669"/>
    <property type="project" value="UniProtKB-KW"/>
</dbReference>
<dbReference type="Pfam" id="PF01453">
    <property type="entry name" value="B_lectin"/>
    <property type="match status" value="1"/>
</dbReference>
<dbReference type="InterPro" id="IPR008271">
    <property type="entry name" value="Ser/Thr_kinase_AS"/>
</dbReference>
<evidence type="ECO:0000256" key="4">
    <source>
        <dbReference type="ARBA" id="ARBA00022553"/>
    </source>
</evidence>
<dbReference type="Gene3D" id="1.10.510.10">
    <property type="entry name" value="Transferase(Phosphotransferase) domain 1"/>
    <property type="match status" value="1"/>
</dbReference>
<gene>
    <name evidence="25" type="ORF">GSCOC_T00020478001</name>
</gene>
<dbReference type="CDD" id="cd14066">
    <property type="entry name" value="STKc_IRAK"/>
    <property type="match status" value="1"/>
</dbReference>
<evidence type="ECO:0000256" key="2">
    <source>
        <dbReference type="ARBA" id="ARBA00022527"/>
    </source>
</evidence>
<dbReference type="InterPro" id="IPR001480">
    <property type="entry name" value="Bulb-type_lectin_dom"/>
</dbReference>
<dbReference type="Proteomes" id="UP000295252">
    <property type="component" value="Chromosome III"/>
</dbReference>
<evidence type="ECO:0000256" key="12">
    <source>
        <dbReference type="ARBA" id="ARBA00022989"/>
    </source>
</evidence>
<dbReference type="PIRSF" id="PIRSF000641">
    <property type="entry name" value="SRK"/>
    <property type="match status" value="1"/>
</dbReference>
<feature type="domain" description="Protein kinase" evidence="23">
    <location>
        <begin position="471"/>
        <end position="744"/>
    </location>
</feature>
<keyword evidence="11 19" id="KW-0067">ATP-binding</keyword>
<dbReference type="PROSITE" id="PS00108">
    <property type="entry name" value="PROTEIN_KINASE_ST"/>
    <property type="match status" value="1"/>
</dbReference>
<keyword evidence="12 22" id="KW-1133">Transmembrane helix</keyword>
<dbReference type="PANTHER" id="PTHR47976:SF1">
    <property type="entry name" value="G-TYPE LECTIN S-RECEPTOR-LIKE SERINE_THREONINE-PROTEIN KINASE SD2-5"/>
    <property type="match status" value="1"/>
</dbReference>
<dbReference type="FunFam" id="3.30.200.20:FF:000178">
    <property type="entry name" value="serine/threonine-protein kinase PBS1-like"/>
    <property type="match status" value="1"/>
</dbReference>
<evidence type="ECO:0000256" key="18">
    <source>
        <dbReference type="ARBA" id="ARBA00048679"/>
    </source>
</evidence>
<keyword evidence="26" id="KW-1185">Reference proteome</keyword>
<dbReference type="InterPro" id="IPR000719">
    <property type="entry name" value="Prot_kinase_dom"/>
</dbReference>
<name>A0A068UB50_COFCA</name>
<sequence length="797" mass="88808">MVMHPTYTCNWEILLAIIFSCGWKRYLRTIGHYLLLLLETCMAGPPNVGRLNLGFQGTLMNWLDYEGLFLLSNNSAFAFGFQHSQDVNKIQLVVLHKGSSTIIWSANRNNLIQSSDFFTFARNGDAYLQRGGSTIWYTDTANKGVVAMELLDSGNLVLVGNDSSIIWQSFSHPTDTLVSNQEFTEGMKLVSNPNSDNLSYSLEIKSGDVILSANYQPPQPYWAMGMDTRRIVDTDGGDVVSATLDGNSWKFYNQDKVLLWHFVFSHNHDEDTTGVAALENDGFIAFSLLQADGNFSASSIPIPPDPCSRPAACDPYFVCEIESSCRCPSALHSCTKSSFSFCDRSQDSVELVDAGNTLRNCFLFDQIGSLQHSKNGTQYASYIKVLTNSSGGANQGGGGINKTHYVIVIMVIISALLSIFGLLYAGYQYHQKKNEELPKSPEESSEEQIFLENLSGLPVRFRYNDLQIATNNFSKKLGRGGFGSVYQGILPDGTRLAVKKLEGIGQGKKEFRAEVSIIGSIHHLHLVRLKGFCAEGNDRLLVYEYMGNGSLDRWLFRKNRGEFMLDWETRYSIALGTAKGLAYLHEDCDVKIVHCDIKPENVLLDDHFVAKVSDFGLAKLMTREESNVFTTLRGTRGYLAPEWITNRAISEKSDVYSYGLVLLEIIGGRRTFDRSEPSVKSHFPSYAFKMMEEGKLEDILDGRLKIDEKDDRVSTAIKVAFWCIQDKMFLRPSMTKVVQMLEGICPVPPPPRCSQLGSQRYAVFFRSMSNEGAGASPGPRMSNDDAHLLATSLSGPR</sequence>
<dbReference type="GO" id="GO:0030246">
    <property type="term" value="F:carbohydrate binding"/>
    <property type="evidence" value="ECO:0007669"/>
    <property type="project" value="UniProtKB-KW"/>
</dbReference>
<dbReference type="Gene3D" id="3.30.200.20">
    <property type="entry name" value="Phosphorylase Kinase, domain 1"/>
    <property type="match status" value="1"/>
</dbReference>
<dbReference type="Gramene" id="CDP05434">
    <property type="protein sequence ID" value="CDP05434"/>
    <property type="gene ID" value="GSCOC_T00020478001"/>
</dbReference>
<evidence type="ECO:0000256" key="5">
    <source>
        <dbReference type="ARBA" id="ARBA00022679"/>
    </source>
</evidence>
<evidence type="ECO:0000256" key="8">
    <source>
        <dbReference type="ARBA" id="ARBA00022734"/>
    </source>
</evidence>
<comment type="catalytic activity">
    <reaction evidence="17 19">
        <text>L-threonyl-[protein] + ATP = O-phospho-L-threonyl-[protein] + ADP + H(+)</text>
        <dbReference type="Rhea" id="RHEA:46608"/>
        <dbReference type="Rhea" id="RHEA-COMP:11060"/>
        <dbReference type="Rhea" id="RHEA-COMP:11605"/>
        <dbReference type="ChEBI" id="CHEBI:15378"/>
        <dbReference type="ChEBI" id="CHEBI:30013"/>
        <dbReference type="ChEBI" id="CHEBI:30616"/>
        <dbReference type="ChEBI" id="CHEBI:61977"/>
        <dbReference type="ChEBI" id="CHEBI:456216"/>
        <dbReference type="EC" id="2.7.11.1"/>
    </reaction>
</comment>
<dbReference type="EC" id="2.7.11.1" evidence="19"/>
<feature type="domain" description="Bulb-type lectin" evidence="24">
    <location>
        <begin position="56"/>
        <end position="171"/>
    </location>
</feature>
<accession>A0A068UB50</accession>
<keyword evidence="7" id="KW-0732">Signal</keyword>
<evidence type="ECO:0000313" key="25">
    <source>
        <dbReference type="EMBL" id="CDP05434.1"/>
    </source>
</evidence>
<dbReference type="OMA" id="WITNCAI"/>
<keyword evidence="2 19" id="KW-0723">Serine/threonine-protein kinase</keyword>
<proteinExistence type="inferred from homology"/>
<dbReference type="PhylomeDB" id="A0A068UB50"/>
<evidence type="ECO:0000256" key="10">
    <source>
        <dbReference type="ARBA" id="ARBA00022777"/>
    </source>
</evidence>
<evidence type="ECO:0000256" key="17">
    <source>
        <dbReference type="ARBA" id="ARBA00047899"/>
    </source>
</evidence>
<dbReference type="FunCoup" id="A0A068UB50">
    <property type="interactions" value="867"/>
</dbReference>
<evidence type="ECO:0000256" key="11">
    <source>
        <dbReference type="ARBA" id="ARBA00022840"/>
    </source>
</evidence>
<comment type="similarity">
    <text evidence="19">Belongs to the protein kinase superfamily. Ser/Thr protein kinase family.</text>
</comment>
<keyword evidence="5 19" id="KW-0808">Transferase</keyword>
<keyword evidence="3" id="KW-0245">EGF-like domain</keyword>
<dbReference type="InParanoid" id="A0A068UB50"/>
<feature type="binding site" evidence="20">
    <location>
        <position position="500"/>
    </location>
    <ligand>
        <name>ATP</name>
        <dbReference type="ChEBI" id="CHEBI:30616"/>
    </ligand>
</feature>
<keyword evidence="13 22" id="KW-0472">Membrane</keyword>
<dbReference type="PROSITE" id="PS50011">
    <property type="entry name" value="PROTEIN_KINASE_DOM"/>
    <property type="match status" value="1"/>
</dbReference>
<reference evidence="26" key="1">
    <citation type="journal article" date="2014" name="Science">
        <title>The coffee genome provides insight into the convergent evolution of caffeine biosynthesis.</title>
        <authorList>
            <person name="Denoeud F."/>
            <person name="Carretero-Paulet L."/>
            <person name="Dereeper A."/>
            <person name="Droc G."/>
            <person name="Guyot R."/>
            <person name="Pietrella M."/>
            <person name="Zheng C."/>
            <person name="Alberti A."/>
            <person name="Anthony F."/>
            <person name="Aprea G."/>
            <person name="Aury J.M."/>
            <person name="Bento P."/>
            <person name="Bernard M."/>
            <person name="Bocs S."/>
            <person name="Campa C."/>
            <person name="Cenci A."/>
            <person name="Combes M.C."/>
            <person name="Crouzillat D."/>
            <person name="Da Silva C."/>
            <person name="Daddiego L."/>
            <person name="De Bellis F."/>
            <person name="Dussert S."/>
            <person name="Garsmeur O."/>
            <person name="Gayraud T."/>
            <person name="Guignon V."/>
            <person name="Jahn K."/>
            <person name="Jamilloux V."/>
            <person name="Joet T."/>
            <person name="Labadie K."/>
            <person name="Lan T."/>
            <person name="Leclercq J."/>
            <person name="Lepelley M."/>
            <person name="Leroy T."/>
            <person name="Li L.T."/>
            <person name="Librado P."/>
            <person name="Lopez L."/>
            <person name="Munoz A."/>
            <person name="Noel B."/>
            <person name="Pallavicini A."/>
            <person name="Perrotta G."/>
            <person name="Poncet V."/>
            <person name="Pot D."/>
            <person name="Priyono X."/>
            <person name="Rigoreau M."/>
            <person name="Rouard M."/>
            <person name="Rozas J."/>
            <person name="Tranchant-Dubreuil C."/>
            <person name="VanBuren R."/>
            <person name="Zhang Q."/>
            <person name="Andrade A.C."/>
            <person name="Argout X."/>
            <person name="Bertrand B."/>
            <person name="de Kochko A."/>
            <person name="Graziosi G."/>
            <person name="Henry R.J."/>
            <person name="Jayarama X."/>
            <person name="Ming R."/>
            <person name="Nagai C."/>
            <person name="Rounsley S."/>
            <person name="Sankoff D."/>
            <person name="Giuliano G."/>
            <person name="Albert V.A."/>
            <person name="Wincker P."/>
            <person name="Lashermes P."/>
        </authorList>
    </citation>
    <scope>NUCLEOTIDE SEQUENCE [LARGE SCALE GENOMIC DNA]</scope>
    <source>
        <strain evidence="26">cv. DH200-94</strain>
    </source>
</reference>
<dbReference type="PROSITE" id="PS00107">
    <property type="entry name" value="PROTEIN_KINASE_ATP"/>
    <property type="match status" value="1"/>
</dbReference>
<dbReference type="InterPro" id="IPR017441">
    <property type="entry name" value="Protein_kinase_ATP_BS"/>
</dbReference>
<keyword evidence="16" id="KW-0325">Glycoprotein</keyword>
<keyword evidence="6 22" id="KW-0812">Transmembrane</keyword>
<dbReference type="InterPro" id="IPR036426">
    <property type="entry name" value="Bulb-type_lectin_dom_sf"/>
</dbReference>
<evidence type="ECO:0000256" key="21">
    <source>
        <dbReference type="SAM" id="MobiDB-lite"/>
    </source>
</evidence>
<evidence type="ECO:0000256" key="20">
    <source>
        <dbReference type="PROSITE-ProRule" id="PRU10141"/>
    </source>
</evidence>
<dbReference type="InterPro" id="IPR011009">
    <property type="entry name" value="Kinase-like_dom_sf"/>
</dbReference>
<keyword evidence="10 19" id="KW-0418">Kinase</keyword>
<comment type="subcellular location">
    <subcellularLocation>
        <location evidence="1">Membrane</location>
        <topology evidence="1">Single-pass type I membrane protein</topology>
    </subcellularLocation>
</comment>
<evidence type="ECO:0000256" key="7">
    <source>
        <dbReference type="ARBA" id="ARBA00022729"/>
    </source>
</evidence>
<dbReference type="PROSITE" id="PS50927">
    <property type="entry name" value="BULB_LECTIN"/>
    <property type="match status" value="1"/>
</dbReference>
<comment type="catalytic activity">
    <reaction evidence="18 19">
        <text>L-seryl-[protein] + ATP = O-phospho-L-seryl-[protein] + ADP + H(+)</text>
        <dbReference type="Rhea" id="RHEA:17989"/>
        <dbReference type="Rhea" id="RHEA-COMP:9863"/>
        <dbReference type="Rhea" id="RHEA-COMP:11604"/>
        <dbReference type="ChEBI" id="CHEBI:15378"/>
        <dbReference type="ChEBI" id="CHEBI:29999"/>
        <dbReference type="ChEBI" id="CHEBI:30616"/>
        <dbReference type="ChEBI" id="CHEBI:83421"/>
        <dbReference type="ChEBI" id="CHEBI:456216"/>
        <dbReference type="EC" id="2.7.11.1"/>
    </reaction>
</comment>
<dbReference type="SUPFAM" id="SSF56112">
    <property type="entry name" value="Protein kinase-like (PK-like)"/>
    <property type="match status" value="1"/>
</dbReference>
<evidence type="ECO:0000313" key="26">
    <source>
        <dbReference type="Proteomes" id="UP000295252"/>
    </source>
</evidence>
<evidence type="ECO:0000256" key="14">
    <source>
        <dbReference type="ARBA" id="ARBA00023157"/>
    </source>
</evidence>
<keyword evidence="4" id="KW-0597">Phosphoprotein</keyword>
<evidence type="ECO:0000256" key="6">
    <source>
        <dbReference type="ARBA" id="ARBA00022692"/>
    </source>
</evidence>
<dbReference type="GO" id="GO:0016020">
    <property type="term" value="C:membrane"/>
    <property type="evidence" value="ECO:0007669"/>
    <property type="project" value="UniProtKB-SubCell"/>
</dbReference>
<evidence type="ECO:0000256" key="19">
    <source>
        <dbReference type="PIRNR" id="PIRNR000641"/>
    </source>
</evidence>
<evidence type="ECO:0000256" key="22">
    <source>
        <dbReference type="SAM" id="Phobius"/>
    </source>
</evidence>
<evidence type="ECO:0000256" key="1">
    <source>
        <dbReference type="ARBA" id="ARBA00004479"/>
    </source>
</evidence>
<evidence type="ECO:0000256" key="13">
    <source>
        <dbReference type="ARBA" id="ARBA00023136"/>
    </source>
</evidence>
<dbReference type="GO" id="GO:0106310">
    <property type="term" value="F:protein serine kinase activity"/>
    <property type="evidence" value="ECO:0007669"/>
    <property type="project" value="RHEA"/>
</dbReference>
<dbReference type="OrthoDB" id="1668230at2759"/>
<dbReference type="CDD" id="cd00028">
    <property type="entry name" value="B_lectin"/>
    <property type="match status" value="1"/>
</dbReference>